<keyword evidence="1" id="KW-0677">Repeat</keyword>
<dbReference type="Gene3D" id="2.60.40.10">
    <property type="entry name" value="Immunoglobulins"/>
    <property type="match status" value="1"/>
</dbReference>
<evidence type="ECO:0000256" key="3">
    <source>
        <dbReference type="SAM" id="MobiDB-lite"/>
    </source>
</evidence>
<evidence type="ECO:0000256" key="1">
    <source>
        <dbReference type="ARBA" id="ARBA00022737"/>
    </source>
</evidence>
<keyword evidence="6" id="KW-1185">Reference proteome</keyword>
<dbReference type="SUPFAM" id="SSF52540">
    <property type="entry name" value="P-loop containing nucleoside triphosphate hydrolases"/>
    <property type="match status" value="1"/>
</dbReference>
<dbReference type="InterPro" id="IPR027417">
    <property type="entry name" value="P-loop_NTPase"/>
</dbReference>
<dbReference type="InterPro" id="IPR020859">
    <property type="entry name" value="ROC"/>
</dbReference>
<feature type="region of interest" description="Disordered" evidence="3">
    <location>
        <begin position="279"/>
        <end position="313"/>
    </location>
</feature>
<dbReference type="InterPro" id="IPR013783">
    <property type="entry name" value="Ig-like_fold"/>
</dbReference>
<evidence type="ECO:0000256" key="2">
    <source>
        <dbReference type="ARBA" id="ARBA00022741"/>
    </source>
</evidence>
<dbReference type="EMBL" id="UYJE01009012">
    <property type="protein sequence ID" value="VDI69242.1"/>
    <property type="molecule type" value="Genomic_DNA"/>
</dbReference>
<reference evidence="5" key="1">
    <citation type="submission" date="2018-11" db="EMBL/GenBank/DDBJ databases">
        <authorList>
            <person name="Alioto T."/>
            <person name="Alioto T."/>
        </authorList>
    </citation>
    <scope>NUCLEOTIDE SEQUENCE</scope>
</reference>
<feature type="region of interest" description="Disordered" evidence="3">
    <location>
        <begin position="221"/>
        <end position="248"/>
    </location>
</feature>
<evidence type="ECO:0000313" key="5">
    <source>
        <dbReference type="EMBL" id="VDI69242.1"/>
    </source>
</evidence>
<dbReference type="Gene3D" id="3.40.50.300">
    <property type="entry name" value="P-loop containing nucleotide triphosphate hydrolases"/>
    <property type="match status" value="2"/>
</dbReference>
<sequence length="441" mass="50200">MKENDEIDEMSFKFLREEDYFLQDPTDVDCIEGDDAIFTCKVRSGSPPLKLLRGCDEISKNENVEIYTENSIDNLKHVKLRKTQTSDSGEYRVQVGQFSRLILLKITEKSNEDERNSYMKAIKLTSEVREYVRIQVIGKDGVGKTSLVSRLLGYGRHDGTSTDGIEINRKCQIRKKDGEWIVGKVDTQRKDMIRRILQATIEKQKGQDRVFDTLTPHNKLQPKENLVIKKEPVPSEKTGTEGLDDHSKINVDTNISSVDSNSKSDDDLLIIEDTFRSKKETTKTTKRKETKNREQMPESSSKSLDNKNHDSADNADNITEAIIANMIAILSDAKSEKDKMTSEGLVECGIWDFAGQKDYYATHQTFFTPHAIYLLVADITEDIEDIHQDENADFDKIGEYIGFWFDSIHCFCTNSLPTKLCPPVIMVCTGIDKVDKDIEPL</sequence>
<evidence type="ECO:0000259" key="4">
    <source>
        <dbReference type="PROSITE" id="PS51424"/>
    </source>
</evidence>
<name>A0A8B6GUI9_MYTGA</name>
<organism evidence="5 6">
    <name type="scientific">Mytilus galloprovincialis</name>
    <name type="common">Mediterranean mussel</name>
    <dbReference type="NCBI Taxonomy" id="29158"/>
    <lineage>
        <taxon>Eukaryota</taxon>
        <taxon>Metazoa</taxon>
        <taxon>Spiralia</taxon>
        <taxon>Lophotrochozoa</taxon>
        <taxon>Mollusca</taxon>
        <taxon>Bivalvia</taxon>
        <taxon>Autobranchia</taxon>
        <taxon>Pteriomorphia</taxon>
        <taxon>Mytilida</taxon>
        <taxon>Mytiloidea</taxon>
        <taxon>Mytilidae</taxon>
        <taxon>Mytilinae</taxon>
        <taxon>Mytilus</taxon>
    </lineage>
</organism>
<dbReference type="Pfam" id="PF08477">
    <property type="entry name" value="Roc"/>
    <property type="match status" value="1"/>
</dbReference>
<dbReference type="Proteomes" id="UP000596742">
    <property type="component" value="Unassembled WGS sequence"/>
</dbReference>
<dbReference type="SUPFAM" id="SSF48726">
    <property type="entry name" value="Immunoglobulin"/>
    <property type="match status" value="1"/>
</dbReference>
<dbReference type="PROSITE" id="PS51424">
    <property type="entry name" value="ROC"/>
    <property type="match status" value="1"/>
</dbReference>
<proteinExistence type="predicted"/>
<accession>A0A8B6GUI9</accession>
<dbReference type="OrthoDB" id="6144248at2759"/>
<evidence type="ECO:0000313" key="6">
    <source>
        <dbReference type="Proteomes" id="UP000596742"/>
    </source>
</evidence>
<dbReference type="AlphaFoldDB" id="A0A8B6GUI9"/>
<feature type="domain" description="Roc" evidence="4">
    <location>
        <begin position="125"/>
        <end position="441"/>
    </location>
</feature>
<comment type="caution">
    <text evidence="5">The sequence shown here is derived from an EMBL/GenBank/DDBJ whole genome shotgun (WGS) entry which is preliminary data.</text>
</comment>
<protein>
    <recommendedName>
        <fullName evidence="4">Roc domain-containing protein</fullName>
    </recommendedName>
</protein>
<dbReference type="GO" id="GO:0000166">
    <property type="term" value="F:nucleotide binding"/>
    <property type="evidence" value="ECO:0007669"/>
    <property type="project" value="UniProtKB-KW"/>
</dbReference>
<dbReference type="InterPro" id="IPR036179">
    <property type="entry name" value="Ig-like_dom_sf"/>
</dbReference>
<keyword evidence="2" id="KW-0547">Nucleotide-binding</keyword>
<gene>
    <name evidence="5" type="ORF">MGAL_10B052825</name>
</gene>